<dbReference type="OrthoDB" id="1714737at2759"/>
<dbReference type="SUPFAM" id="SSF51735">
    <property type="entry name" value="NAD(P)-binding Rossmann-fold domains"/>
    <property type="match status" value="1"/>
</dbReference>
<feature type="compositionally biased region" description="Low complexity" evidence="4">
    <location>
        <begin position="62"/>
        <end position="75"/>
    </location>
</feature>
<accession>A0A2J8A2W7</accession>
<dbReference type="EMBL" id="PGGS01000210">
    <property type="protein sequence ID" value="PNH06867.1"/>
    <property type="molecule type" value="Genomic_DNA"/>
</dbReference>
<dbReference type="PANTHER" id="PTHR23429:SF13">
    <property type="entry name" value="GLUCOSE-6-PHOSPHATE 1-DEHYDROGENASE 1, CHLOROPLASTIC"/>
    <property type="match status" value="1"/>
</dbReference>
<dbReference type="GO" id="GO:0006006">
    <property type="term" value="P:glucose metabolic process"/>
    <property type="evidence" value="ECO:0007669"/>
    <property type="project" value="UniProtKB-KW"/>
</dbReference>
<dbReference type="Gene3D" id="3.40.50.720">
    <property type="entry name" value="NAD(P)-binding Rossmann-like Domain"/>
    <property type="match status" value="1"/>
</dbReference>
<evidence type="ECO:0000256" key="2">
    <source>
        <dbReference type="ARBA" id="ARBA00022857"/>
    </source>
</evidence>
<evidence type="ECO:0000313" key="6">
    <source>
        <dbReference type="EMBL" id="PNH06867.1"/>
    </source>
</evidence>
<feature type="domain" description="Glucose-6-phosphate dehydrogenase NAD-binding" evidence="5">
    <location>
        <begin position="106"/>
        <end position="160"/>
    </location>
</feature>
<evidence type="ECO:0000256" key="1">
    <source>
        <dbReference type="ARBA" id="ARBA00022526"/>
    </source>
</evidence>
<keyword evidence="7" id="KW-1185">Reference proteome</keyword>
<proteinExistence type="predicted"/>
<name>A0A2J8A2W7_9CHLO</name>
<dbReference type="GO" id="GO:0050661">
    <property type="term" value="F:NADP binding"/>
    <property type="evidence" value="ECO:0007669"/>
    <property type="project" value="InterPro"/>
</dbReference>
<organism evidence="6 7">
    <name type="scientific">Tetrabaena socialis</name>
    <dbReference type="NCBI Taxonomy" id="47790"/>
    <lineage>
        <taxon>Eukaryota</taxon>
        <taxon>Viridiplantae</taxon>
        <taxon>Chlorophyta</taxon>
        <taxon>core chlorophytes</taxon>
        <taxon>Chlorophyceae</taxon>
        <taxon>CS clade</taxon>
        <taxon>Chlamydomonadales</taxon>
        <taxon>Tetrabaenaceae</taxon>
        <taxon>Tetrabaena</taxon>
    </lineage>
</organism>
<dbReference type="Pfam" id="PF00479">
    <property type="entry name" value="G6PD_N"/>
    <property type="match status" value="1"/>
</dbReference>
<protein>
    <submittedName>
        <fullName evidence="6">Glucose-6-phosphate 1-dehydrogenase, chloroplastic</fullName>
    </submittedName>
</protein>
<dbReference type="GO" id="GO:0009051">
    <property type="term" value="P:pentose-phosphate shunt, oxidative branch"/>
    <property type="evidence" value="ECO:0007669"/>
    <property type="project" value="TreeGrafter"/>
</dbReference>
<evidence type="ECO:0000256" key="4">
    <source>
        <dbReference type="SAM" id="MobiDB-lite"/>
    </source>
</evidence>
<keyword evidence="3" id="KW-0119">Carbohydrate metabolism</keyword>
<comment type="caution">
    <text evidence="6">The sequence shown here is derived from an EMBL/GenBank/DDBJ whole genome shotgun (WGS) entry which is preliminary data.</text>
</comment>
<reference evidence="6 7" key="1">
    <citation type="journal article" date="2017" name="Mol. Biol. Evol.">
        <title>The 4-celled Tetrabaena socialis nuclear genome reveals the essential components for genetic control of cell number at the origin of multicellularity in the volvocine lineage.</title>
        <authorList>
            <person name="Featherston J."/>
            <person name="Arakaki Y."/>
            <person name="Hanschen E.R."/>
            <person name="Ferris P.J."/>
            <person name="Michod R.E."/>
            <person name="Olson B.J.S.C."/>
            <person name="Nozaki H."/>
            <person name="Durand P.M."/>
        </authorList>
    </citation>
    <scope>NUCLEOTIDE SEQUENCE [LARGE SCALE GENOMIC DNA]</scope>
    <source>
        <strain evidence="6 7">NIES-571</strain>
    </source>
</reference>
<dbReference type="InterPro" id="IPR036291">
    <property type="entry name" value="NAD(P)-bd_dom_sf"/>
</dbReference>
<dbReference type="InterPro" id="IPR001282">
    <property type="entry name" value="G6P_DH"/>
</dbReference>
<evidence type="ECO:0000256" key="3">
    <source>
        <dbReference type="ARBA" id="ARBA00023277"/>
    </source>
</evidence>
<dbReference type="AlphaFoldDB" id="A0A2J8A2W7"/>
<evidence type="ECO:0000313" key="7">
    <source>
        <dbReference type="Proteomes" id="UP000236333"/>
    </source>
</evidence>
<keyword evidence="1" id="KW-0313">Glucose metabolism</keyword>
<dbReference type="Proteomes" id="UP000236333">
    <property type="component" value="Unassembled WGS sequence"/>
</dbReference>
<feature type="region of interest" description="Disordered" evidence="4">
    <location>
        <begin position="1"/>
        <end position="75"/>
    </location>
</feature>
<keyword evidence="2" id="KW-0521">NADP</keyword>
<dbReference type="GO" id="GO:0004345">
    <property type="term" value="F:glucose-6-phosphate dehydrogenase activity"/>
    <property type="evidence" value="ECO:0007669"/>
    <property type="project" value="TreeGrafter"/>
</dbReference>
<dbReference type="PANTHER" id="PTHR23429">
    <property type="entry name" value="GLUCOSE-6-PHOSPHATE 1-DEHYDROGENASE G6PD"/>
    <property type="match status" value="1"/>
</dbReference>
<evidence type="ECO:0000259" key="5">
    <source>
        <dbReference type="Pfam" id="PF00479"/>
    </source>
</evidence>
<gene>
    <name evidence="6" type="ORF">TSOC_006717</name>
</gene>
<dbReference type="InterPro" id="IPR022674">
    <property type="entry name" value="G6P_DH_NAD-bd"/>
</dbReference>
<sequence>MMQQMRVPCRGRKVSASGAQHATTRPVAPMRPGPGSPAWPAQQQLRVRKGAAVRSSATADLPATTSSNGTPPAAATTSAYSFGNLGVEEAYDLERNDWATTSLGVVVVGASGDLAKKKIFPALFALYNEGLLPPEFHIFGYARSKMTDEEFRDVIASTLTCRVSAG</sequence>